<sequence length="142" mass="16531">MSWKYEIVDENETRKELDIESLIKQRDQIVATFIRQSWAQEIIKKTLKVNNNPNPKETKPKPVTSLIQTSTITLVKFTDEQQAQLLQMQVANHAVEPMIVKKEKIDDDDDHDKPIPDQKVPISSVKQESELIVKTEQEFFDN</sequence>
<protein>
    <submittedName>
        <fullName evidence="2">Oidioi.mRNA.OKI2018_I69.PAR.g9709.t1.cds</fullName>
    </submittedName>
</protein>
<feature type="region of interest" description="Disordered" evidence="1">
    <location>
        <begin position="102"/>
        <end position="127"/>
    </location>
</feature>
<organism evidence="2 3">
    <name type="scientific">Oikopleura dioica</name>
    <name type="common">Tunicate</name>
    <dbReference type="NCBI Taxonomy" id="34765"/>
    <lineage>
        <taxon>Eukaryota</taxon>
        <taxon>Metazoa</taxon>
        <taxon>Chordata</taxon>
        <taxon>Tunicata</taxon>
        <taxon>Appendicularia</taxon>
        <taxon>Copelata</taxon>
        <taxon>Oikopleuridae</taxon>
        <taxon>Oikopleura</taxon>
    </lineage>
</organism>
<dbReference type="EMBL" id="OU015568">
    <property type="protein sequence ID" value="CAG5080804.1"/>
    <property type="molecule type" value="Genomic_DNA"/>
</dbReference>
<name>A0ABN7RM36_OIKDI</name>
<accession>A0ABN7RM36</accession>
<evidence type="ECO:0000313" key="3">
    <source>
        <dbReference type="Proteomes" id="UP001158576"/>
    </source>
</evidence>
<reference evidence="2 3" key="1">
    <citation type="submission" date="2021-04" db="EMBL/GenBank/DDBJ databases">
        <authorList>
            <person name="Bliznina A."/>
        </authorList>
    </citation>
    <scope>NUCLEOTIDE SEQUENCE [LARGE SCALE GENOMIC DNA]</scope>
</reference>
<proteinExistence type="predicted"/>
<evidence type="ECO:0000256" key="1">
    <source>
        <dbReference type="SAM" id="MobiDB-lite"/>
    </source>
</evidence>
<dbReference type="Proteomes" id="UP001158576">
    <property type="component" value="Chromosome PAR"/>
</dbReference>
<keyword evidence="3" id="KW-1185">Reference proteome</keyword>
<feature type="compositionally biased region" description="Basic and acidic residues" evidence="1">
    <location>
        <begin position="102"/>
        <end position="116"/>
    </location>
</feature>
<gene>
    <name evidence="2" type="ORF">OKIOD_LOCUS1267</name>
</gene>
<evidence type="ECO:0000313" key="2">
    <source>
        <dbReference type="EMBL" id="CAG5080804.1"/>
    </source>
</evidence>